<gene>
    <name evidence="1" type="ORF">D1867_07165</name>
</gene>
<dbReference type="InterPro" id="IPR058240">
    <property type="entry name" value="rSAM_sf"/>
</dbReference>
<dbReference type="EMBL" id="WFIY01000004">
    <property type="protein sequence ID" value="MUM65023.1"/>
    <property type="molecule type" value="Genomic_DNA"/>
</dbReference>
<evidence type="ECO:0008006" key="3">
    <source>
        <dbReference type="Google" id="ProtNLM"/>
    </source>
</evidence>
<dbReference type="SUPFAM" id="SSF102114">
    <property type="entry name" value="Radical SAM enzymes"/>
    <property type="match status" value="1"/>
</dbReference>
<dbReference type="AlphaFoldDB" id="A0A6A9QGU0"/>
<dbReference type="InterPro" id="IPR013785">
    <property type="entry name" value="Aldolase_TIM"/>
</dbReference>
<proteinExistence type="predicted"/>
<keyword evidence="2" id="KW-1185">Reference proteome</keyword>
<protein>
    <recommendedName>
        <fullName evidence="3">Radical SAM protein</fullName>
    </recommendedName>
</protein>
<organism evidence="1 2">
    <name type="scientific">Acidianus infernus</name>
    <dbReference type="NCBI Taxonomy" id="12915"/>
    <lineage>
        <taxon>Archaea</taxon>
        <taxon>Thermoproteota</taxon>
        <taxon>Thermoprotei</taxon>
        <taxon>Sulfolobales</taxon>
        <taxon>Sulfolobaceae</taxon>
        <taxon>Acidianus</taxon>
    </lineage>
</organism>
<dbReference type="Gene3D" id="3.20.20.70">
    <property type="entry name" value="Aldolase class I"/>
    <property type="match status" value="1"/>
</dbReference>
<name>A0A6A9QGU0_ACIIN</name>
<sequence>MSAPNASYPDELSPKESLDLCKKIADFGIPYATLSGGEPLLYSGFWMFFLF</sequence>
<accession>A0A6A9QGU0</accession>
<evidence type="ECO:0000313" key="2">
    <source>
        <dbReference type="Proteomes" id="UP000440125"/>
    </source>
</evidence>
<comment type="caution">
    <text evidence="1">The sequence shown here is derived from an EMBL/GenBank/DDBJ whole genome shotgun (WGS) entry which is preliminary data.</text>
</comment>
<evidence type="ECO:0000313" key="1">
    <source>
        <dbReference type="EMBL" id="MUM65023.1"/>
    </source>
</evidence>
<dbReference type="Proteomes" id="UP000440125">
    <property type="component" value="Unassembled WGS sequence"/>
</dbReference>
<reference evidence="1 2" key="1">
    <citation type="submission" date="2019-10" db="EMBL/GenBank/DDBJ databases">
        <title>Genome Sequences from Six Type Strain Members of the Archaeal Family Sulfolobaceae: Acidianus ambivalens, Acidianus infernus, Metallosphaera prunae, Stygiolobus azoricus, Sulfolobus metallicus, and Sulfurisphaera ohwakuensis.</title>
        <authorList>
            <person name="Counts J.A."/>
            <person name="Kelly R.M."/>
        </authorList>
    </citation>
    <scope>NUCLEOTIDE SEQUENCE [LARGE SCALE GENOMIC DNA]</scope>
    <source>
        <strain evidence="1 2">DSM 3191</strain>
    </source>
</reference>